<dbReference type="OrthoDB" id="5876905at2759"/>
<comment type="caution">
    <text evidence="2">The sequence shown here is derived from an EMBL/GenBank/DDBJ whole genome shotgun (WGS) entry which is preliminary data.</text>
</comment>
<accession>A0A368G1M5</accession>
<protein>
    <submittedName>
        <fullName evidence="2">Uncharacterized protein</fullName>
    </submittedName>
</protein>
<evidence type="ECO:0000256" key="1">
    <source>
        <dbReference type="SAM" id="MobiDB-lite"/>
    </source>
</evidence>
<dbReference type="EMBL" id="JOJR01000456">
    <property type="protein sequence ID" value="RCN37598.1"/>
    <property type="molecule type" value="Genomic_DNA"/>
</dbReference>
<evidence type="ECO:0000313" key="2">
    <source>
        <dbReference type="EMBL" id="RCN37598.1"/>
    </source>
</evidence>
<dbReference type="Proteomes" id="UP000252519">
    <property type="component" value="Unassembled WGS sequence"/>
</dbReference>
<dbReference type="AlphaFoldDB" id="A0A368G1M5"/>
<sequence>MQTNHPFTQPVPPYDLLNQSASSAERDTMTPHTLLWEEAPRALSRNCATSPEDDFSHETSPFTKKGSSRGRRSGPSYDHPQGEKRREKKVRFLLYVRQFSDSSLTQHVRYETRTHLFHSSA</sequence>
<feature type="region of interest" description="Disordered" evidence="1">
    <location>
        <begin position="1"/>
        <end position="87"/>
    </location>
</feature>
<reference evidence="2 3" key="1">
    <citation type="submission" date="2014-10" db="EMBL/GenBank/DDBJ databases">
        <title>Draft genome of the hookworm Ancylostoma caninum.</title>
        <authorList>
            <person name="Mitreva M."/>
        </authorList>
    </citation>
    <scope>NUCLEOTIDE SEQUENCE [LARGE SCALE GENOMIC DNA]</scope>
    <source>
        <strain evidence="2 3">Baltimore</strain>
    </source>
</reference>
<name>A0A368G1M5_ANCCA</name>
<keyword evidence="3" id="KW-1185">Reference proteome</keyword>
<evidence type="ECO:0000313" key="3">
    <source>
        <dbReference type="Proteomes" id="UP000252519"/>
    </source>
</evidence>
<organism evidence="2 3">
    <name type="scientific">Ancylostoma caninum</name>
    <name type="common">Dog hookworm</name>
    <dbReference type="NCBI Taxonomy" id="29170"/>
    <lineage>
        <taxon>Eukaryota</taxon>
        <taxon>Metazoa</taxon>
        <taxon>Ecdysozoa</taxon>
        <taxon>Nematoda</taxon>
        <taxon>Chromadorea</taxon>
        <taxon>Rhabditida</taxon>
        <taxon>Rhabditina</taxon>
        <taxon>Rhabditomorpha</taxon>
        <taxon>Strongyloidea</taxon>
        <taxon>Ancylostomatidae</taxon>
        <taxon>Ancylostomatinae</taxon>
        <taxon>Ancylostoma</taxon>
    </lineage>
</organism>
<gene>
    <name evidence="2" type="ORF">ANCCAN_16478</name>
</gene>
<proteinExistence type="predicted"/>